<feature type="compositionally biased region" description="Low complexity" evidence="4">
    <location>
        <begin position="1187"/>
        <end position="1202"/>
    </location>
</feature>
<dbReference type="InterPro" id="IPR056454">
    <property type="entry name" value="Beta-prop_IP5PC_F"/>
</dbReference>
<feature type="compositionally biased region" description="Basic and acidic residues" evidence="4">
    <location>
        <begin position="754"/>
        <end position="765"/>
    </location>
</feature>
<feature type="compositionally biased region" description="Acidic residues" evidence="4">
    <location>
        <begin position="853"/>
        <end position="862"/>
    </location>
</feature>
<feature type="repeat" description="WD" evidence="3">
    <location>
        <begin position="954"/>
        <end position="985"/>
    </location>
</feature>
<dbReference type="InterPro" id="IPR019775">
    <property type="entry name" value="WD40_repeat_CS"/>
</dbReference>
<dbReference type="SUPFAM" id="SSF50978">
    <property type="entry name" value="WD40 repeat-like"/>
    <property type="match status" value="1"/>
</dbReference>
<dbReference type="PANTHER" id="PTHR44324:SF2">
    <property type="entry name" value="WD REPEAT-CONTAINING PROTEIN 64"/>
    <property type="match status" value="1"/>
</dbReference>
<dbReference type="SMART" id="SM00320">
    <property type="entry name" value="WD40"/>
    <property type="match status" value="10"/>
</dbReference>
<evidence type="ECO:0000256" key="1">
    <source>
        <dbReference type="ARBA" id="ARBA00022574"/>
    </source>
</evidence>
<dbReference type="PANTHER" id="PTHR44324">
    <property type="entry name" value="WD40 REPEAT DOMAIN 95"/>
    <property type="match status" value="1"/>
</dbReference>
<feature type="compositionally biased region" description="Polar residues" evidence="4">
    <location>
        <begin position="644"/>
        <end position="654"/>
    </location>
</feature>
<dbReference type="GeneID" id="111130335"/>
<dbReference type="InterPro" id="IPR015943">
    <property type="entry name" value="WD40/YVTN_repeat-like_dom_sf"/>
</dbReference>
<dbReference type="InterPro" id="IPR011047">
    <property type="entry name" value="Quinoprotein_ADH-like_sf"/>
</dbReference>
<evidence type="ECO:0000313" key="6">
    <source>
        <dbReference type="Proteomes" id="UP000694844"/>
    </source>
</evidence>
<dbReference type="OrthoDB" id="5980302at2759"/>
<evidence type="ECO:0000259" key="5">
    <source>
        <dbReference type="Pfam" id="PF23754"/>
    </source>
</evidence>
<dbReference type="InterPro" id="IPR051242">
    <property type="entry name" value="WD-EF-hand_domain"/>
</dbReference>
<organism evidence="6 7">
    <name type="scientific">Crassostrea virginica</name>
    <name type="common">Eastern oyster</name>
    <dbReference type="NCBI Taxonomy" id="6565"/>
    <lineage>
        <taxon>Eukaryota</taxon>
        <taxon>Metazoa</taxon>
        <taxon>Spiralia</taxon>
        <taxon>Lophotrochozoa</taxon>
        <taxon>Mollusca</taxon>
        <taxon>Bivalvia</taxon>
        <taxon>Autobranchia</taxon>
        <taxon>Pteriomorphia</taxon>
        <taxon>Ostreida</taxon>
        <taxon>Ostreoidea</taxon>
        <taxon>Ostreidae</taxon>
        <taxon>Crassostrea</taxon>
    </lineage>
</organism>
<feature type="repeat" description="WD" evidence="3">
    <location>
        <begin position="521"/>
        <end position="562"/>
    </location>
</feature>
<evidence type="ECO:0000313" key="7">
    <source>
        <dbReference type="RefSeq" id="XP_022332966.1"/>
    </source>
</evidence>
<dbReference type="Proteomes" id="UP000694844">
    <property type="component" value="Chromosome 4"/>
</dbReference>
<dbReference type="RefSeq" id="XP_022332966.1">
    <property type="nucleotide sequence ID" value="XM_022477258.1"/>
</dbReference>
<feature type="region of interest" description="Disordered" evidence="4">
    <location>
        <begin position="824"/>
        <end position="863"/>
    </location>
</feature>
<dbReference type="SUPFAM" id="SSF50998">
    <property type="entry name" value="Quinoprotein alcohol dehydrogenase-like"/>
    <property type="match status" value="1"/>
</dbReference>
<feature type="compositionally biased region" description="Polar residues" evidence="4">
    <location>
        <begin position="1159"/>
        <end position="1182"/>
    </location>
</feature>
<dbReference type="KEGG" id="cvn:111130335"/>
<evidence type="ECO:0000256" key="2">
    <source>
        <dbReference type="ARBA" id="ARBA00022737"/>
    </source>
</evidence>
<feature type="region of interest" description="Disordered" evidence="4">
    <location>
        <begin position="627"/>
        <end position="659"/>
    </location>
</feature>
<dbReference type="InterPro" id="IPR036322">
    <property type="entry name" value="WD40_repeat_dom_sf"/>
</dbReference>
<dbReference type="PROSITE" id="PS50082">
    <property type="entry name" value="WD_REPEATS_2"/>
    <property type="match status" value="4"/>
</dbReference>
<dbReference type="PROSITE" id="PS00678">
    <property type="entry name" value="WD_REPEATS_1"/>
    <property type="match status" value="2"/>
</dbReference>
<dbReference type="Pfam" id="PF00400">
    <property type="entry name" value="WD40"/>
    <property type="match status" value="3"/>
</dbReference>
<gene>
    <name evidence="7" type="primary">LOC111130335</name>
</gene>
<feature type="compositionally biased region" description="Low complexity" evidence="4">
    <location>
        <begin position="777"/>
        <end position="788"/>
    </location>
</feature>
<proteinExistence type="predicted"/>
<evidence type="ECO:0000256" key="4">
    <source>
        <dbReference type="SAM" id="MobiDB-lite"/>
    </source>
</evidence>
<feature type="repeat" description="WD" evidence="3">
    <location>
        <begin position="476"/>
        <end position="517"/>
    </location>
</feature>
<reference evidence="7" key="1">
    <citation type="submission" date="2025-08" db="UniProtKB">
        <authorList>
            <consortium name="RefSeq"/>
        </authorList>
    </citation>
    <scope>IDENTIFICATION</scope>
    <source>
        <tissue evidence="7">Whole sample</tissue>
    </source>
</reference>
<name>A0A8B8E153_CRAVI</name>
<sequence>MMSEVVEQTGDGLARPYTVGTFQTRLDKFENFIKDITYQDVEATPEERRQWITESLRFDQFCDSIRELFGSDIKNADLKAIYRKISTNPDAKVDWSELFGYFQSASEEHEEVAVGEEVSIFTVSKRRRVGEAAGDKTRRDTVQCLRCVPSLDGYVSSSQKGAIVIWNSSLRMQTCIDINEAAWVTGCDYLPNIRRAVCSTERSIVVWDHRAKGKNQHVFSIKPFENSPQCICHVPSSSHLHEDMVLFGDDQGYINVLRILSKDLTVKNSKDAEKIQNTQPIPNYPIELDKLSYKIEKRKIHHDWVLKVKYFPELRCFASCSPHSKQSFVLEEIDRLYDDGEVRGVSIYKGVNCFDYCAKANIIATGGVDKVIRVWHPHIFSRPTGKLMGHLFTIVDICCNEKDQHLISLSTARVFRVWDIHTLTCLQVFTDNEERPGEKRIYSMAFDSKHDRLLTGSSVIDSWPLTRAVQDTMQVPHTHDRPISQVVLNRELNQVITMCTESHIKIWELETGKRVGTINNAHDDNVEVTALCLDKSGYRMATGGFDGSIKVWDFGSGQVIKKKSGRHSDEDLSVVGMAYTYFQGDRVLLAVGWNNKIRMLLDTNENYDLPVVREFSDVHYMTVDSGITPRDDPFPSSDPLPDIGQNTQTSMGSRKSSHGGSMFKKDYILSSHDISSFTMYTDNTLITGCTDGTIVFWDVQNGEVEKVFHIPVDDGEDEMSSSKPRSRMGNERRVNMIKVLVHRERKLDPAYVKKKEEEEREKEEILMSQKTSRRVSRANSRASRLSTAPAPIQVDSQKQKALLDEITAKVEGVEIEKTGELSDAKLEEEIKNDDGEEKRDEEKSEDGLTKAESEEEEIEDEESKYITEEYDPVLVSVHQDSFIRFWTMEGQLLREVSAVTRRTGTPVTCITHDENCNFMITGDIKGYLTLWSINKLLKNPESTEQNAVKQLICWRAHLVKIVSLMIIDKLKAIFSGSTDGSVRVWWGHKGRFIGFFSQHRPFVFPKNEESAGPATLPYDITEAPLAPVKVKSAKQKIRTKENIKFPLVVDYERWQPFRRSAYNREKQTTSRKKPYSYSRIPQPEDRKFFGALIKPKDYLKKVLSHTNRSAYNHHLESFNTADKNQGAVFRALPVYRIKTPKKVTIPEPSYKIPTEDESQSYLFGNTSKAPPTNKNQRRQTTIIKPPGGSVLGSSTSRSVVSSNIASPRRQSRLS</sequence>
<dbReference type="PROSITE" id="PS50294">
    <property type="entry name" value="WD_REPEATS_REGION"/>
    <property type="match status" value="1"/>
</dbReference>
<keyword evidence="6" id="KW-1185">Reference proteome</keyword>
<dbReference type="Pfam" id="PF23754">
    <property type="entry name" value="Beta-prop_IP5PC_F"/>
    <property type="match status" value="1"/>
</dbReference>
<feature type="region of interest" description="Disordered" evidence="4">
    <location>
        <begin position="1156"/>
        <end position="1214"/>
    </location>
</feature>
<accession>A0A8B8E153</accession>
<feature type="region of interest" description="Disordered" evidence="4">
    <location>
        <begin position="754"/>
        <end position="796"/>
    </location>
</feature>
<feature type="domain" description="IP5PC-F beta-propeller" evidence="5">
    <location>
        <begin position="904"/>
        <end position="985"/>
    </location>
</feature>
<protein>
    <submittedName>
        <fullName evidence="7">WD repeat-containing protein 64-like isoform X1</fullName>
    </submittedName>
</protein>
<keyword evidence="1 3" id="KW-0853">WD repeat</keyword>
<dbReference type="Gene3D" id="2.130.10.10">
    <property type="entry name" value="YVTN repeat-like/Quinoprotein amine dehydrogenase"/>
    <property type="match status" value="4"/>
</dbReference>
<feature type="compositionally biased region" description="Basic and acidic residues" evidence="4">
    <location>
        <begin position="824"/>
        <end position="852"/>
    </location>
</feature>
<keyword evidence="2" id="KW-0677">Repeat</keyword>
<dbReference type="AlphaFoldDB" id="A0A8B8E153"/>
<dbReference type="InterPro" id="IPR001680">
    <property type="entry name" value="WD40_rpt"/>
</dbReference>
<feature type="repeat" description="WD" evidence="3">
    <location>
        <begin position="685"/>
        <end position="707"/>
    </location>
</feature>
<evidence type="ECO:0000256" key="3">
    <source>
        <dbReference type="PROSITE-ProRule" id="PRU00221"/>
    </source>
</evidence>